<dbReference type="Gene3D" id="3.90.1410.10">
    <property type="entry name" value="set domain protein methyltransferase, domain 1"/>
    <property type="match status" value="1"/>
</dbReference>
<keyword evidence="3" id="KW-1185">Reference proteome</keyword>
<accession>A0A2R5G5A2</accession>
<dbReference type="EMBL" id="BEYU01000019">
    <property type="protein sequence ID" value="GBG26222.1"/>
    <property type="molecule type" value="Genomic_DNA"/>
</dbReference>
<organism evidence="2 3">
    <name type="scientific">Hondaea fermentalgiana</name>
    <dbReference type="NCBI Taxonomy" id="2315210"/>
    <lineage>
        <taxon>Eukaryota</taxon>
        <taxon>Sar</taxon>
        <taxon>Stramenopiles</taxon>
        <taxon>Bigyra</taxon>
        <taxon>Labyrinthulomycetes</taxon>
        <taxon>Thraustochytrida</taxon>
        <taxon>Thraustochytriidae</taxon>
        <taxon>Hondaea</taxon>
    </lineage>
</organism>
<evidence type="ECO:0000259" key="1">
    <source>
        <dbReference type="PROSITE" id="PS50280"/>
    </source>
</evidence>
<feature type="domain" description="SET" evidence="1">
    <location>
        <begin position="76"/>
        <end position="303"/>
    </location>
</feature>
<dbReference type="AlphaFoldDB" id="A0A2R5G5A2"/>
<proteinExistence type="predicted"/>
<dbReference type="InterPro" id="IPR050600">
    <property type="entry name" value="SETD3_SETD6_MTase"/>
</dbReference>
<dbReference type="Proteomes" id="UP000241890">
    <property type="component" value="Unassembled WGS sequence"/>
</dbReference>
<evidence type="ECO:0000313" key="3">
    <source>
        <dbReference type="Proteomes" id="UP000241890"/>
    </source>
</evidence>
<evidence type="ECO:0000313" key="2">
    <source>
        <dbReference type="EMBL" id="GBG26222.1"/>
    </source>
</evidence>
<protein>
    <submittedName>
        <fullName evidence="2">Protein SET DOMAIN GROUP 40</fullName>
    </submittedName>
</protein>
<dbReference type="PANTHER" id="PTHR13271:SF151">
    <property type="entry name" value="SET DOMAIN-CONTAINING PROTEIN 4"/>
    <property type="match status" value="1"/>
</dbReference>
<name>A0A2R5G5A2_9STRA</name>
<dbReference type="SUPFAM" id="SSF82199">
    <property type="entry name" value="SET domain"/>
    <property type="match status" value="1"/>
</dbReference>
<dbReference type="CDD" id="cd10527">
    <property type="entry name" value="SET_LSMT"/>
    <property type="match status" value="1"/>
</dbReference>
<dbReference type="InParanoid" id="A0A2R5G5A2"/>
<dbReference type="InterPro" id="IPR001214">
    <property type="entry name" value="SET_dom"/>
</dbReference>
<sequence>MAKYGFCDRFFGVQQQTPKHGSATLASREHGRMRAVAWWPLLLRWLLAQDADVASPELWEPRVVPTSTCSERLHGEGLEDDAVEASAGVGLFATSSMDRGERLFELPPNVFVKGDQWELAEWLVRENVTLEVMRVRAEVCAARPEDCAAMGELEEDDILEAETWQPYVDSLPQDRSRLPLGNVFLQALFSENSRERTTEASELAVREAVEYIPDWIKEVPEGVERWLYANALVASRLHKVWYRDAFGDWEMTTALVPLADLLNAPAPGEAANVACETSRRNGYFLCTTTTHVSAGTQLLVHYGDPNATAESLVDTFGILVG</sequence>
<dbReference type="InterPro" id="IPR046341">
    <property type="entry name" value="SET_dom_sf"/>
</dbReference>
<comment type="caution">
    <text evidence="2">The sequence shown here is derived from an EMBL/GenBank/DDBJ whole genome shotgun (WGS) entry which is preliminary data.</text>
</comment>
<dbReference type="PROSITE" id="PS50280">
    <property type="entry name" value="SET"/>
    <property type="match status" value="1"/>
</dbReference>
<gene>
    <name evidence="2" type="ORF">FCC1311_024432</name>
</gene>
<dbReference type="GO" id="GO:0016279">
    <property type="term" value="F:protein-lysine N-methyltransferase activity"/>
    <property type="evidence" value="ECO:0007669"/>
    <property type="project" value="TreeGrafter"/>
</dbReference>
<reference evidence="2 3" key="1">
    <citation type="submission" date="2017-12" db="EMBL/GenBank/DDBJ databases">
        <title>Sequencing, de novo assembly and annotation of complete genome of a new Thraustochytrid species, strain FCC1311.</title>
        <authorList>
            <person name="Sedici K."/>
            <person name="Godart F."/>
            <person name="Aiese Cigliano R."/>
            <person name="Sanseverino W."/>
            <person name="Barakat M."/>
            <person name="Ortet P."/>
            <person name="Marechal E."/>
            <person name="Cagnac O."/>
            <person name="Amato A."/>
        </authorList>
    </citation>
    <scope>NUCLEOTIDE SEQUENCE [LARGE SCALE GENOMIC DNA]</scope>
</reference>
<dbReference type="PANTHER" id="PTHR13271">
    <property type="entry name" value="UNCHARACTERIZED PUTATIVE METHYLTRANSFERASE"/>
    <property type="match status" value="1"/>
</dbReference>